<dbReference type="OMA" id="FSLIAHH"/>
<proteinExistence type="predicted"/>
<dbReference type="AlphaFoldDB" id="A0A8H6BUQ8"/>
<evidence type="ECO:0008006" key="4">
    <source>
        <dbReference type="Google" id="ProtNLM"/>
    </source>
</evidence>
<organism evidence="2 3">
    <name type="scientific">Candida albicans</name>
    <name type="common">Yeast</name>
    <dbReference type="NCBI Taxonomy" id="5476"/>
    <lineage>
        <taxon>Eukaryota</taxon>
        <taxon>Fungi</taxon>
        <taxon>Dikarya</taxon>
        <taxon>Ascomycota</taxon>
        <taxon>Saccharomycotina</taxon>
        <taxon>Pichiomycetes</taxon>
        <taxon>Debaryomycetaceae</taxon>
        <taxon>Candida/Lodderomyces clade</taxon>
        <taxon>Candida</taxon>
    </lineage>
</organism>
<dbReference type="Proteomes" id="UP000536275">
    <property type="component" value="Unassembled WGS sequence"/>
</dbReference>
<evidence type="ECO:0000256" key="1">
    <source>
        <dbReference type="SAM" id="SignalP"/>
    </source>
</evidence>
<evidence type="ECO:0000313" key="2">
    <source>
        <dbReference type="EMBL" id="KAF6062680.1"/>
    </source>
</evidence>
<keyword evidence="1" id="KW-0732">Signal</keyword>
<name>A0A8H6BUQ8_CANAX</name>
<accession>A0A8H6BUQ8</accession>
<comment type="caution">
    <text evidence="2">The sequence shown here is derived from an EMBL/GenBank/DDBJ whole genome shotgun (WGS) entry which is preliminary data.</text>
</comment>
<feature type="signal peptide" evidence="1">
    <location>
        <begin position="1"/>
        <end position="21"/>
    </location>
</feature>
<gene>
    <name evidence="2" type="ORF">FOB64_005740</name>
</gene>
<protein>
    <recommendedName>
        <fullName evidence="4">Hyphally-regulated cell wall protein N-terminal domain-containing protein</fullName>
    </recommendedName>
</protein>
<feature type="chain" id="PRO_5034225826" description="Hyphally-regulated cell wall protein N-terminal domain-containing protein" evidence="1">
    <location>
        <begin position="22"/>
        <end position="238"/>
    </location>
</feature>
<reference evidence="2 3" key="1">
    <citation type="submission" date="2020-03" db="EMBL/GenBank/DDBJ databases">
        <title>FDA dAtabase for Regulatory Grade micrObial Sequences (FDA-ARGOS): Supporting development and validation of Infectious Disease Dx tests.</title>
        <authorList>
            <person name="Campos J."/>
            <person name="Goldberg B."/>
            <person name="Tallon L."/>
            <person name="Sadzewicz L."/>
            <person name="Vavikolanu K."/>
            <person name="Mehta A."/>
            <person name="Aluvathingal J."/>
            <person name="Nadendla S."/>
            <person name="Nandy P."/>
            <person name="Geyer C."/>
            <person name="Yan Y."/>
            <person name="Sichtig H."/>
        </authorList>
    </citation>
    <scope>NUCLEOTIDE SEQUENCE [LARGE SCALE GENOMIC DNA]</scope>
    <source>
        <strain evidence="2 3">FDAARGOS_656</strain>
    </source>
</reference>
<evidence type="ECO:0000313" key="3">
    <source>
        <dbReference type="Proteomes" id="UP000536275"/>
    </source>
</evidence>
<sequence>MKFFATFLLSISLIFIQCAQAYPILSKKALLLTPTSPVFTLLAIHKGNLTQADIVTFNKTSITIGNRGSPLFGRIDAQNNYTFNIASFNNINSSTSNSKNSTFWSINAYVDESNDLLTVATHNKNESSTFETESTGFAIENGYLSYKNSTHFLACPTSSSLTTTNDTIVGGNGNNFTNSSINGDAGFEIYANPKGKTTCPKGIEGYDIKLLTELIVTYSYSEKFNSNGFFKRQLSKDL</sequence>
<dbReference type="EMBL" id="JABWAD010000061">
    <property type="protein sequence ID" value="KAF6062680.1"/>
    <property type="molecule type" value="Genomic_DNA"/>
</dbReference>